<dbReference type="PIRSF" id="PIRSF015753">
    <property type="entry name" value="GST"/>
    <property type="match status" value="1"/>
</dbReference>
<dbReference type="InterPro" id="IPR040079">
    <property type="entry name" value="Glutathione_S-Trfase"/>
</dbReference>
<dbReference type="Pfam" id="PF13410">
    <property type="entry name" value="GST_C_2"/>
    <property type="match status" value="1"/>
</dbReference>
<dbReference type="EMBL" id="PVWO01000141">
    <property type="protein sequence ID" value="PSB56177.1"/>
    <property type="molecule type" value="Genomic_DNA"/>
</dbReference>
<feature type="domain" description="GST N-terminal" evidence="4">
    <location>
        <begin position="56"/>
        <end position="159"/>
    </location>
</feature>
<dbReference type="InterPro" id="IPR047047">
    <property type="entry name" value="GST_Omega-like_C"/>
</dbReference>
<evidence type="ECO:0000256" key="1">
    <source>
        <dbReference type="PIRSR" id="PIRSR015753-1"/>
    </source>
</evidence>
<dbReference type="InterPro" id="IPR016639">
    <property type="entry name" value="GST_Omega/GSH"/>
</dbReference>
<evidence type="ECO:0000313" key="6">
    <source>
        <dbReference type="EMBL" id="PSB56177.1"/>
    </source>
</evidence>
<dbReference type="PROSITE" id="PS50405">
    <property type="entry name" value="GST_CTER"/>
    <property type="match status" value="1"/>
</dbReference>
<evidence type="ECO:0000256" key="3">
    <source>
        <dbReference type="PIRSR" id="PIRSR015753-3"/>
    </source>
</evidence>
<dbReference type="PROSITE" id="PS50404">
    <property type="entry name" value="GST_NTER"/>
    <property type="match status" value="1"/>
</dbReference>
<dbReference type="Pfam" id="PF13409">
    <property type="entry name" value="GST_N_2"/>
    <property type="match status" value="1"/>
</dbReference>
<dbReference type="InterPro" id="IPR010987">
    <property type="entry name" value="Glutathione-S-Trfase_C-like"/>
</dbReference>
<accession>A0A2T1GF28</accession>
<dbReference type="AlphaFoldDB" id="A0A2T1GF28"/>
<dbReference type="InterPro" id="IPR036249">
    <property type="entry name" value="Thioredoxin-like_sf"/>
</dbReference>
<evidence type="ECO:0000313" key="7">
    <source>
        <dbReference type="Proteomes" id="UP000238937"/>
    </source>
</evidence>
<reference evidence="6 7" key="1">
    <citation type="submission" date="2018-03" db="EMBL/GenBank/DDBJ databases">
        <title>The ancient ancestry and fast evolution of plastids.</title>
        <authorList>
            <person name="Moore K.R."/>
            <person name="Magnabosco C."/>
            <person name="Momper L."/>
            <person name="Gold D.A."/>
            <person name="Bosak T."/>
            <person name="Fournier G.P."/>
        </authorList>
    </citation>
    <scope>NUCLEOTIDE SEQUENCE [LARGE SCALE GENOMIC DNA]</scope>
    <source>
        <strain evidence="6 7">CCALA 037</strain>
    </source>
</reference>
<dbReference type="OrthoDB" id="9769158at2"/>
<dbReference type="CDD" id="cd03190">
    <property type="entry name" value="GST_C_Omega_like"/>
    <property type="match status" value="1"/>
</dbReference>
<sequence>MAIPPSWIIQTGRSIWTQIWQLMMSQLAPRNDRGEYQRPQSEFRQRIEGIYKPQPNRYRLYVGWSCPWAHRTLVVRALKGLESTIDVTLLQGDANAGGWRLPEPVQGCQTLAELYRYGKTGYTGRSTVPMLWDTQTYSIVNNESAEIIEILNSEFNEYAVHPELDLAPEDLQDAIAQWNETIYQTVNNGVYRCGFAQTQMAYDKAYSELFATLDRINDLLATQAYLCGDRLTLADVRLFTTLIRFDLVYHTLFKCNRRRIRDYTQLQAYVYRIYHLPGVAATCDFPTILQDYYGNLFPLNPGGIIPQLPDLSYLLD</sequence>
<dbReference type="SFLD" id="SFLDG01148">
    <property type="entry name" value="Xi_(cytGST)"/>
    <property type="match status" value="1"/>
</dbReference>
<proteinExistence type="predicted"/>
<dbReference type="PANTHER" id="PTHR32419">
    <property type="entry name" value="GLUTATHIONYL-HYDROQUINONE REDUCTASE"/>
    <property type="match status" value="1"/>
</dbReference>
<feature type="binding site" evidence="2">
    <location>
        <begin position="125"/>
        <end position="128"/>
    </location>
    <ligand>
        <name>glutathione</name>
        <dbReference type="ChEBI" id="CHEBI:57925"/>
    </ligand>
</feature>
<organism evidence="6 7">
    <name type="scientific">Chamaesiphon polymorphus CCALA 037</name>
    <dbReference type="NCBI Taxonomy" id="2107692"/>
    <lineage>
        <taxon>Bacteria</taxon>
        <taxon>Bacillati</taxon>
        <taxon>Cyanobacteriota</taxon>
        <taxon>Cyanophyceae</taxon>
        <taxon>Gomontiellales</taxon>
        <taxon>Chamaesiphonaceae</taxon>
        <taxon>Chamaesiphon</taxon>
    </lineage>
</organism>
<feature type="domain" description="GST C-terminal" evidence="5">
    <location>
        <begin position="165"/>
        <end position="302"/>
    </location>
</feature>
<feature type="binding site" evidence="2">
    <location>
        <position position="99"/>
    </location>
    <ligand>
        <name>glutathione</name>
        <dbReference type="ChEBI" id="CHEBI:57925"/>
    </ligand>
</feature>
<evidence type="ECO:0000256" key="2">
    <source>
        <dbReference type="PIRSR" id="PIRSR015753-2"/>
    </source>
</evidence>
<dbReference type="GO" id="GO:0004364">
    <property type="term" value="F:glutathione transferase activity"/>
    <property type="evidence" value="ECO:0007669"/>
    <property type="project" value="InterPro"/>
</dbReference>
<feature type="active site" description="Nucleophile" evidence="1">
    <location>
        <position position="66"/>
    </location>
</feature>
<dbReference type="SUPFAM" id="SSF47616">
    <property type="entry name" value="GST C-terminal domain-like"/>
    <property type="match status" value="1"/>
</dbReference>
<evidence type="ECO:0000259" key="4">
    <source>
        <dbReference type="PROSITE" id="PS50404"/>
    </source>
</evidence>
<dbReference type="InterPro" id="IPR004045">
    <property type="entry name" value="Glutathione_S-Trfase_N"/>
</dbReference>
<dbReference type="GO" id="GO:0005737">
    <property type="term" value="C:cytoplasm"/>
    <property type="evidence" value="ECO:0007669"/>
    <property type="project" value="TreeGrafter"/>
</dbReference>
<gene>
    <name evidence="6" type="ORF">C7B77_12755</name>
</gene>
<dbReference type="SFLD" id="SFLDS00019">
    <property type="entry name" value="Glutathione_Transferase_(cytos"/>
    <property type="match status" value="1"/>
</dbReference>
<dbReference type="Gene3D" id="3.40.30.10">
    <property type="entry name" value="Glutaredoxin"/>
    <property type="match status" value="1"/>
</dbReference>
<dbReference type="PANTHER" id="PTHR32419:SF6">
    <property type="entry name" value="GLUTATHIONE S-TRANSFERASE OMEGA-LIKE 1-RELATED"/>
    <property type="match status" value="1"/>
</dbReference>
<comment type="caution">
    <text evidence="6">The sequence shown here is derived from an EMBL/GenBank/DDBJ whole genome shotgun (WGS) entry which is preliminary data.</text>
</comment>
<dbReference type="SFLD" id="SFLDG01206">
    <property type="entry name" value="Xi.1"/>
    <property type="match status" value="1"/>
</dbReference>
<dbReference type="Gene3D" id="1.20.1050.10">
    <property type="match status" value="1"/>
</dbReference>
<evidence type="ECO:0000259" key="5">
    <source>
        <dbReference type="PROSITE" id="PS50405"/>
    </source>
</evidence>
<dbReference type="SUPFAM" id="SSF52833">
    <property type="entry name" value="Thioredoxin-like"/>
    <property type="match status" value="1"/>
</dbReference>
<feature type="site" description="Lowers pKa of active site Cys" evidence="3">
    <location>
        <position position="292"/>
    </location>
</feature>
<name>A0A2T1GF28_9CYAN</name>
<dbReference type="InterPro" id="IPR036282">
    <property type="entry name" value="Glutathione-S-Trfase_C_sf"/>
</dbReference>
<feature type="active site" description="Proton donor/acceptor" evidence="1">
    <location>
        <position position="191"/>
    </location>
</feature>
<feature type="binding site" evidence="2">
    <location>
        <begin position="143"/>
        <end position="144"/>
    </location>
    <ligand>
        <name>glutathione</name>
        <dbReference type="ChEBI" id="CHEBI:57925"/>
    </ligand>
</feature>
<feature type="site" description="Lowers pKa of active site Cys" evidence="3">
    <location>
        <position position="249"/>
    </location>
</feature>
<keyword evidence="7" id="KW-1185">Reference proteome</keyword>
<dbReference type="Proteomes" id="UP000238937">
    <property type="component" value="Unassembled WGS sequence"/>
</dbReference>
<protein>
    <submittedName>
        <fullName evidence="6">Glutathione-dependent reductase</fullName>
    </submittedName>
</protein>